<dbReference type="SUPFAM" id="SSF51735">
    <property type="entry name" value="NAD(P)-binding Rossmann-fold domains"/>
    <property type="match status" value="1"/>
</dbReference>
<evidence type="ECO:0000313" key="3">
    <source>
        <dbReference type="EMBL" id="SJZ31493.1"/>
    </source>
</evidence>
<reference evidence="3 4" key="1">
    <citation type="submission" date="2017-02" db="EMBL/GenBank/DDBJ databases">
        <authorList>
            <person name="Peterson S.W."/>
        </authorList>
    </citation>
    <scope>NUCLEOTIDE SEQUENCE [LARGE SCALE GENOMIC DNA]</scope>
    <source>
        <strain evidence="3 4">ATCC 700135</strain>
    </source>
</reference>
<evidence type="ECO:0000259" key="2">
    <source>
        <dbReference type="Pfam" id="PF01370"/>
    </source>
</evidence>
<keyword evidence="1" id="KW-0520">NAD</keyword>
<accession>A0A1T4JMW1</accession>
<evidence type="ECO:0000313" key="4">
    <source>
        <dbReference type="Proteomes" id="UP000189956"/>
    </source>
</evidence>
<proteinExistence type="predicted"/>
<organism evidence="3 4">
    <name type="scientific">Porphyromonas cangingivalis</name>
    <dbReference type="NCBI Taxonomy" id="36874"/>
    <lineage>
        <taxon>Bacteria</taxon>
        <taxon>Pseudomonadati</taxon>
        <taxon>Bacteroidota</taxon>
        <taxon>Bacteroidia</taxon>
        <taxon>Bacteroidales</taxon>
        <taxon>Porphyromonadaceae</taxon>
        <taxon>Porphyromonas</taxon>
    </lineage>
</organism>
<dbReference type="Pfam" id="PF01370">
    <property type="entry name" value="Epimerase"/>
    <property type="match status" value="1"/>
</dbReference>
<evidence type="ECO:0000256" key="1">
    <source>
        <dbReference type="ARBA" id="ARBA00023027"/>
    </source>
</evidence>
<gene>
    <name evidence="3" type="ORF">SAMN02745205_00124</name>
</gene>
<dbReference type="AlphaFoldDB" id="A0A1T4JMW1"/>
<feature type="domain" description="NAD-dependent epimerase/dehydratase" evidence="2">
    <location>
        <begin position="15"/>
        <end position="259"/>
    </location>
</feature>
<protein>
    <submittedName>
        <fullName evidence="3">UDP-glucuronate 4-epimerase</fullName>
    </submittedName>
</protein>
<sequence length="343" mass="37964">MTAINKEKSKNNRCILITGVAGFIGSHLAHSLLEDKVAVVGVDSLSDYYPIEIKLRRLASLQCFQSFVYYHACVSESMSLTKILETHTPTLVIHLAAQAGVVAEGHLTPSYIESNIYGAEVVMRLCAHLGIPLIYASSSSVYGDCSNVPFLESEATLSPKSLYAATKLYNEQVASFYAKHLNLKAVGLRFFSIYGEDMRPDMAISLFTSAIYHGKPITLYGNDATARDFTYIKDLVCVIKQVTQKLHEGETLAPIYNIGNQSPVPIERVVRILEKLLNKTSKITHSPLRPGEAQLTYSDSSLLYRDLGIRPNTTIEEGLKCYVKWYLANNSNIQPKNKDGSVS</sequence>
<dbReference type="Gene3D" id="3.90.25.10">
    <property type="entry name" value="UDP-galactose 4-epimerase, domain 1"/>
    <property type="match status" value="1"/>
</dbReference>
<dbReference type="RefSeq" id="WP_025836646.1">
    <property type="nucleotide sequence ID" value="NZ_CALTZT010000020.1"/>
</dbReference>
<dbReference type="Proteomes" id="UP000189956">
    <property type="component" value="Unassembled WGS sequence"/>
</dbReference>
<name>A0A1T4JMW1_PORCN</name>
<dbReference type="PANTHER" id="PTHR43574">
    <property type="entry name" value="EPIMERASE-RELATED"/>
    <property type="match status" value="1"/>
</dbReference>
<dbReference type="InterPro" id="IPR001509">
    <property type="entry name" value="Epimerase_deHydtase"/>
</dbReference>
<dbReference type="Gene3D" id="3.40.50.720">
    <property type="entry name" value="NAD(P)-binding Rossmann-like Domain"/>
    <property type="match status" value="1"/>
</dbReference>
<dbReference type="PRINTS" id="PR01713">
    <property type="entry name" value="NUCEPIMERASE"/>
</dbReference>
<dbReference type="EMBL" id="FUWL01000003">
    <property type="protein sequence ID" value="SJZ31493.1"/>
    <property type="molecule type" value="Genomic_DNA"/>
</dbReference>
<dbReference type="InterPro" id="IPR036291">
    <property type="entry name" value="NAD(P)-bd_dom_sf"/>
</dbReference>